<dbReference type="EMBL" id="JABSTR010000008">
    <property type="protein sequence ID" value="KAH9377000.1"/>
    <property type="molecule type" value="Genomic_DNA"/>
</dbReference>
<dbReference type="VEuPathDB" id="VectorBase:HLOH_065000"/>
<reference evidence="2 3" key="1">
    <citation type="journal article" date="2020" name="Cell">
        <title>Large-Scale Comparative Analyses of Tick Genomes Elucidate Their Genetic Diversity and Vector Capacities.</title>
        <authorList>
            <consortium name="Tick Genome and Microbiome Consortium (TIGMIC)"/>
            <person name="Jia N."/>
            <person name="Wang J."/>
            <person name="Shi W."/>
            <person name="Du L."/>
            <person name="Sun Y."/>
            <person name="Zhan W."/>
            <person name="Jiang J.F."/>
            <person name="Wang Q."/>
            <person name="Zhang B."/>
            <person name="Ji P."/>
            <person name="Bell-Sakyi L."/>
            <person name="Cui X.M."/>
            <person name="Yuan T.T."/>
            <person name="Jiang B.G."/>
            <person name="Yang W.F."/>
            <person name="Lam T.T."/>
            <person name="Chang Q.C."/>
            <person name="Ding S.J."/>
            <person name="Wang X.J."/>
            <person name="Zhu J.G."/>
            <person name="Ruan X.D."/>
            <person name="Zhao L."/>
            <person name="Wei J.T."/>
            <person name="Ye R.Z."/>
            <person name="Que T.C."/>
            <person name="Du C.H."/>
            <person name="Zhou Y.H."/>
            <person name="Cheng J.X."/>
            <person name="Dai P.F."/>
            <person name="Guo W.B."/>
            <person name="Han X.H."/>
            <person name="Huang E.J."/>
            <person name="Li L.F."/>
            <person name="Wei W."/>
            <person name="Gao Y.C."/>
            <person name="Liu J.Z."/>
            <person name="Shao H.Z."/>
            <person name="Wang X."/>
            <person name="Wang C.C."/>
            <person name="Yang T.C."/>
            <person name="Huo Q.B."/>
            <person name="Li W."/>
            <person name="Chen H.Y."/>
            <person name="Chen S.E."/>
            <person name="Zhou L.G."/>
            <person name="Ni X.B."/>
            <person name="Tian J.H."/>
            <person name="Sheng Y."/>
            <person name="Liu T."/>
            <person name="Pan Y.S."/>
            <person name="Xia L.Y."/>
            <person name="Li J."/>
            <person name="Zhao F."/>
            <person name="Cao W.C."/>
        </authorList>
    </citation>
    <scope>NUCLEOTIDE SEQUENCE [LARGE SCALE GENOMIC DNA]</scope>
    <source>
        <strain evidence="2">HaeL-2018</strain>
    </source>
</reference>
<evidence type="ECO:0000256" key="1">
    <source>
        <dbReference type="SAM" id="MobiDB-lite"/>
    </source>
</evidence>
<protein>
    <submittedName>
        <fullName evidence="2">Uncharacterized protein</fullName>
    </submittedName>
</protein>
<keyword evidence="3" id="KW-1185">Reference proteome</keyword>
<gene>
    <name evidence="2" type="ORF">HPB48_018750</name>
</gene>
<evidence type="ECO:0000313" key="2">
    <source>
        <dbReference type="EMBL" id="KAH9377000.1"/>
    </source>
</evidence>
<sequence length="167" mass="18558">MQESPQAPPTYDRDSGRTLPTYDPRRQILRSRHNQRITPSTTHVPASVSAPRRAIQPKLPMNDYKVIIRPRSGLRVEAWPARQLAHSLQQATGIPPSTFYGQVITFPQPQQNLITTSTPSEVCADALRKIITLHLGDTTYDVTAYLKNPPGTSRGVIQGIDRGTPPE</sequence>
<comment type="caution">
    <text evidence="2">The sequence shown here is derived from an EMBL/GenBank/DDBJ whole genome shotgun (WGS) entry which is preliminary data.</text>
</comment>
<accession>A0A9J6GQN8</accession>
<dbReference type="Proteomes" id="UP000821853">
    <property type="component" value="Unassembled WGS sequence"/>
</dbReference>
<dbReference type="AlphaFoldDB" id="A0A9J6GQN8"/>
<organism evidence="2 3">
    <name type="scientific">Haemaphysalis longicornis</name>
    <name type="common">Bush tick</name>
    <dbReference type="NCBI Taxonomy" id="44386"/>
    <lineage>
        <taxon>Eukaryota</taxon>
        <taxon>Metazoa</taxon>
        <taxon>Ecdysozoa</taxon>
        <taxon>Arthropoda</taxon>
        <taxon>Chelicerata</taxon>
        <taxon>Arachnida</taxon>
        <taxon>Acari</taxon>
        <taxon>Parasitiformes</taxon>
        <taxon>Ixodida</taxon>
        <taxon>Ixodoidea</taxon>
        <taxon>Ixodidae</taxon>
        <taxon>Haemaphysalinae</taxon>
        <taxon>Haemaphysalis</taxon>
    </lineage>
</organism>
<evidence type="ECO:0000313" key="3">
    <source>
        <dbReference type="Proteomes" id="UP000821853"/>
    </source>
</evidence>
<proteinExistence type="predicted"/>
<feature type="region of interest" description="Disordered" evidence="1">
    <location>
        <begin position="30"/>
        <end position="49"/>
    </location>
</feature>
<name>A0A9J6GQN8_HAELO</name>
<feature type="region of interest" description="Disordered" evidence="1">
    <location>
        <begin position="1"/>
        <end position="24"/>
    </location>
</feature>